<evidence type="ECO:0000256" key="9">
    <source>
        <dbReference type="ARBA" id="ARBA00022840"/>
    </source>
</evidence>
<evidence type="ECO:0000256" key="2">
    <source>
        <dbReference type="ARBA" id="ARBA00011902"/>
    </source>
</evidence>
<dbReference type="InterPro" id="IPR001245">
    <property type="entry name" value="Ser-Thr/Tyr_kinase_cat_dom"/>
</dbReference>
<dbReference type="PROSITE" id="PS01186">
    <property type="entry name" value="EGF_2"/>
    <property type="match status" value="1"/>
</dbReference>
<dbReference type="CDD" id="cd00192">
    <property type="entry name" value="PTKc"/>
    <property type="match status" value="1"/>
</dbReference>
<keyword evidence="15" id="KW-0325">Glycoprotein</keyword>
<keyword evidence="9 19" id="KW-0067">ATP-binding</keyword>
<dbReference type="PROSITE" id="PS00109">
    <property type="entry name" value="PROTEIN_KINASE_TYR"/>
    <property type="match status" value="1"/>
</dbReference>
<keyword evidence="8" id="KW-0418">Kinase</keyword>
<evidence type="ECO:0000256" key="7">
    <source>
        <dbReference type="ARBA" id="ARBA00022741"/>
    </source>
</evidence>
<comment type="catalytic activity">
    <reaction evidence="17">
        <text>L-tyrosyl-[protein] + ATP = O-phospho-L-tyrosyl-[protein] + ADP + H(+)</text>
        <dbReference type="Rhea" id="RHEA:10596"/>
        <dbReference type="Rhea" id="RHEA-COMP:10136"/>
        <dbReference type="Rhea" id="RHEA-COMP:20101"/>
        <dbReference type="ChEBI" id="CHEBI:15378"/>
        <dbReference type="ChEBI" id="CHEBI:30616"/>
        <dbReference type="ChEBI" id="CHEBI:46858"/>
        <dbReference type="ChEBI" id="CHEBI:61978"/>
        <dbReference type="ChEBI" id="CHEBI:456216"/>
        <dbReference type="EC" id="2.7.10.1"/>
    </reaction>
</comment>
<evidence type="ECO:0000256" key="24">
    <source>
        <dbReference type="SAM" id="SignalP"/>
    </source>
</evidence>
<keyword evidence="4" id="KW-0597">Phosphoprotein</keyword>
<dbReference type="InterPro" id="IPR013783">
    <property type="entry name" value="Ig-like_fold"/>
</dbReference>
<dbReference type="InterPro" id="IPR008266">
    <property type="entry name" value="Tyr_kinase_AS"/>
</dbReference>
<evidence type="ECO:0000256" key="22">
    <source>
        <dbReference type="SAM" id="MobiDB-lite"/>
    </source>
</evidence>
<feature type="domain" description="Ig-like" evidence="26">
    <location>
        <begin position="25"/>
        <end position="126"/>
    </location>
</feature>
<dbReference type="Gene3D" id="2.10.25.10">
    <property type="entry name" value="Laminin"/>
    <property type="match status" value="1"/>
</dbReference>
<dbReference type="GO" id="GO:0005886">
    <property type="term" value="C:plasma membrane"/>
    <property type="evidence" value="ECO:0007669"/>
    <property type="project" value="TreeGrafter"/>
</dbReference>
<gene>
    <name evidence="27" type="ORF">SNE40_016710</name>
</gene>
<proteinExistence type="predicted"/>
<dbReference type="InterPro" id="IPR017441">
    <property type="entry name" value="Protein_kinase_ATP_BS"/>
</dbReference>
<feature type="binding site" evidence="19">
    <location>
        <position position="531"/>
    </location>
    <ligand>
        <name>ATP</name>
        <dbReference type="ChEBI" id="CHEBI:30616"/>
    </ligand>
</feature>
<organism evidence="27 28">
    <name type="scientific">Patella caerulea</name>
    <name type="common">Rayed Mediterranean limpet</name>
    <dbReference type="NCBI Taxonomy" id="87958"/>
    <lineage>
        <taxon>Eukaryota</taxon>
        <taxon>Metazoa</taxon>
        <taxon>Spiralia</taxon>
        <taxon>Lophotrochozoa</taxon>
        <taxon>Mollusca</taxon>
        <taxon>Gastropoda</taxon>
        <taxon>Patellogastropoda</taxon>
        <taxon>Patelloidea</taxon>
        <taxon>Patellidae</taxon>
        <taxon>Patella</taxon>
    </lineage>
</organism>
<dbReference type="PANTHER" id="PTHR24416">
    <property type="entry name" value="TYROSINE-PROTEIN KINASE RECEPTOR"/>
    <property type="match status" value="1"/>
</dbReference>
<evidence type="ECO:0000256" key="8">
    <source>
        <dbReference type="ARBA" id="ARBA00022777"/>
    </source>
</evidence>
<evidence type="ECO:0000256" key="5">
    <source>
        <dbReference type="ARBA" id="ARBA00022679"/>
    </source>
</evidence>
<keyword evidence="28" id="KW-1185">Reference proteome</keyword>
<evidence type="ECO:0000313" key="27">
    <source>
        <dbReference type="EMBL" id="KAK6173217.1"/>
    </source>
</evidence>
<dbReference type="SUPFAM" id="SSF57184">
    <property type="entry name" value="Growth factor receptor domain"/>
    <property type="match status" value="1"/>
</dbReference>
<dbReference type="EC" id="2.7.10.1" evidence="2"/>
<keyword evidence="14" id="KW-0675">Receptor</keyword>
<keyword evidence="16" id="KW-0393">Immunoglobulin domain</keyword>
<dbReference type="Gene3D" id="3.30.200.20">
    <property type="entry name" value="Phosphorylase Kinase, domain 1"/>
    <property type="match status" value="1"/>
</dbReference>
<dbReference type="CDD" id="cd00054">
    <property type="entry name" value="EGF_CA"/>
    <property type="match status" value="1"/>
</dbReference>
<dbReference type="PROSITE" id="PS50835">
    <property type="entry name" value="IG_LIKE"/>
    <property type="match status" value="2"/>
</dbReference>
<dbReference type="GO" id="GO:0007169">
    <property type="term" value="P:cell surface receptor protein tyrosine kinase signaling pathway"/>
    <property type="evidence" value="ECO:0007669"/>
    <property type="project" value="TreeGrafter"/>
</dbReference>
<keyword evidence="11 23" id="KW-0472">Membrane</keyword>
<evidence type="ECO:0000256" key="16">
    <source>
        <dbReference type="ARBA" id="ARBA00023319"/>
    </source>
</evidence>
<evidence type="ECO:0000259" key="25">
    <source>
        <dbReference type="PROSITE" id="PS50011"/>
    </source>
</evidence>
<dbReference type="EMBL" id="JAZGQO010000011">
    <property type="protein sequence ID" value="KAK6173217.1"/>
    <property type="molecule type" value="Genomic_DNA"/>
</dbReference>
<feature type="signal peptide" evidence="24">
    <location>
        <begin position="1"/>
        <end position="24"/>
    </location>
</feature>
<dbReference type="PROSITE" id="PS50011">
    <property type="entry name" value="PROTEIN_KINASE_DOM"/>
    <property type="match status" value="1"/>
</dbReference>
<keyword evidence="3" id="KW-0245">EGF-like domain</keyword>
<dbReference type="PRINTS" id="PR00109">
    <property type="entry name" value="TYRKINASE"/>
</dbReference>
<feature type="domain" description="Ig-like" evidence="26">
    <location>
        <begin position="131"/>
        <end position="234"/>
    </location>
</feature>
<protein>
    <recommendedName>
        <fullName evidence="2">receptor protein-tyrosine kinase</fullName>
        <ecNumber evidence="2">2.7.10.1</ecNumber>
    </recommendedName>
</protein>
<evidence type="ECO:0000259" key="26">
    <source>
        <dbReference type="PROSITE" id="PS50835"/>
    </source>
</evidence>
<feature type="binding site" evidence="20">
    <location>
        <position position="532"/>
    </location>
    <ligand>
        <name>Mg(2+)</name>
        <dbReference type="ChEBI" id="CHEBI:18420"/>
    </ligand>
</feature>
<feature type="binding site" evidence="21">
    <location>
        <position position="421"/>
    </location>
    <ligand>
        <name>ATP</name>
        <dbReference type="ChEBI" id="CHEBI:30616"/>
    </ligand>
</feature>
<dbReference type="PIRSF" id="PIRSF000615">
    <property type="entry name" value="TyrPK_CSF1-R"/>
    <property type="match status" value="1"/>
</dbReference>
<dbReference type="InterPro" id="IPR013106">
    <property type="entry name" value="Ig_V-set"/>
</dbReference>
<feature type="domain" description="Protein kinase" evidence="25">
    <location>
        <begin position="387"/>
        <end position="669"/>
    </location>
</feature>
<evidence type="ECO:0000256" key="18">
    <source>
        <dbReference type="PIRSR" id="PIRSR000615-1"/>
    </source>
</evidence>
<dbReference type="SMART" id="SM00179">
    <property type="entry name" value="EGF_CA"/>
    <property type="match status" value="1"/>
</dbReference>
<keyword evidence="24" id="KW-0732">Signal</keyword>
<dbReference type="FunFam" id="1.10.510.10:FF:000554">
    <property type="entry name" value="Predicted protein"/>
    <property type="match status" value="1"/>
</dbReference>
<evidence type="ECO:0000256" key="17">
    <source>
        <dbReference type="ARBA" id="ARBA00051243"/>
    </source>
</evidence>
<dbReference type="Gene3D" id="2.60.40.10">
    <property type="entry name" value="Immunoglobulins"/>
    <property type="match status" value="2"/>
</dbReference>
<reference evidence="27 28" key="1">
    <citation type="submission" date="2024-01" db="EMBL/GenBank/DDBJ databases">
        <title>The genome of the rayed Mediterranean limpet Patella caerulea (Linnaeus, 1758).</title>
        <authorList>
            <person name="Anh-Thu Weber A."/>
            <person name="Halstead-Nussloch G."/>
        </authorList>
    </citation>
    <scope>NUCLEOTIDE SEQUENCE [LARGE SCALE GENOMIC DNA]</scope>
    <source>
        <strain evidence="27">AATW-2023a</strain>
        <tissue evidence="27">Whole specimen</tissue>
    </source>
</reference>
<dbReference type="Pfam" id="PF07645">
    <property type="entry name" value="EGF_CA"/>
    <property type="match status" value="1"/>
</dbReference>
<accession>A0AAN8P8L6</accession>
<evidence type="ECO:0000313" key="28">
    <source>
        <dbReference type="Proteomes" id="UP001347796"/>
    </source>
</evidence>
<feature type="transmembrane region" description="Helical" evidence="23">
    <location>
        <begin position="327"/>
        <end position="350"/>
    </location>
</feature>
<evidence type="ECO:0000256" key="23">
    <source>
        <dbReference type="SAM" id="Phobius"/>
    </source>
</evidence>
<dbReference type="InterPro" id="IPR018097">
    <property type="entry name" value="EGF_Ca-bd_CS"/>
</dbReference>
<dbReference type="Pfam" id="PF13927">
    <property type="entry name" value="Ig_3"/>
    <property type="match status" value="1"/>
</dbReference>
<evidence type="ECO:0000256" key="13">
    <source>
        <dbReference type="ARBA" id="ARBA00023157"/>
    </source>
</evidence>
<evidence type="ECO:0000256" key="12">
    <source>
        <dbReference type="ARBA" id="ARBA00023137"/>
    </source>
</evidence>
<evidence type="ECO:0000256" key="4">
    <source>
        <dbReference type="ARBA" id="ARBA00022553"/>
    </source>
</evidence>
<dbReference type="Pfam" id="PF07714">
    <property type="entry name" value="PK_Tyr_Ser-Thr"/>
    <property type="match status" value="1"/>
</dbReference>
<evidence type="ECO:0000256" key="1">
    <source>
        <dbReference type="ARBA" id="ARBA00004479"/>
    </source>
</evidence>
<dbReference type="AlphaFoldDB" id="A0AAN8P8L6"/>
<dbReference type="InterPro" id="IPR020635">
    <property type="entry name" value="Tyr_kinase_cat_dom"/>
</dbReference>
<keyword evidence="20" id="KW-0479">Metal-binding</keyword>
<evidence type="ECO:0000256" key="14">
    <source>
        <dbReference type="ARBA" id="ARBA00023170"/>
    </source>
</evidence>
<evidence type="ECO:0000256" key="15">
    <source>
        <dbReference type="ARBA" id="ARBA00023180"/>
    </source>
</evidence>
<dbReference type="Proteomes" id="UP001347796">
    <property type="component" value="Unassembled WGS sequence"/>
</dbReference>
<dbReference type="InterPro" id="IPR011009">
    <property type="entry name" value="Kinase-like_dom_sf"/>
</dbReference>
<dbReference type="GO" id="GO:0043235">
    <property type="term" value="C:receptor complex"/>
    <property type="evidence" value="ECO:0007669"/>
    <property type="project" value="TreeGrafter"/>
</dbReference>
<dbReference type="InterPro" id="IPR003599">
    <property type="entry name" value="Ig_sub"/>
</dbReference>
<dbReference type="SMART" id="SM00181">
    <property type="entry name" value="EGF"/>
    <property type="match status" value="2"/>
</dbReference>
<dbReference type="InterPro" id="IPR050122">
    <property type="entry name" value="RTK"/>
</dbReference>
<sequence>MDIFRYLGLCVYWLLCVNYHHVYSQSVVCSEPAISVELDHSFSINCVIRNLNITDQISVTWSIQETGKNPRKIFIPSASGKYNVQISTVNNGVTLTVNSVDIEDGGQYILTVVDNNKTFKTTVEVTVEGPPRITNDFNQLYGPPGVDLLLDCRIQSWPIPVSYKWYRDSVELRNDINKYRITDRTNSKESIAHFYLKIFKFNTENVGSYVCEAINKFGKAEFEIVAGIQNRSIACREQYKCNNLQTCSLDHGCRCFNGYMERADGSCIDVDECIHNTYNCQQDKPVCINTEPSYKCGCSTGYILNDETDVCILDVPQAEPAVDNMTVFAIVGVVMAIVVIIGILVIIFILKKRRHRPKMPLSQYAHETSNSPTSTDSVVPHMTAKQVEIQYEIGKGRFGQVFIAKAWNVSDTGLWETVAIKQSRDDIAAEDKSVFLHELNLVKNIPYNRHIVRCVGYFYEPIVSMLFEYMPCGDLLTYIRQKRPQNIRMSNSSINAAPLSATQIFNFALQCAKGMQHLHENKIIHRDLAARNILVANENCCKISDFGMARKVGEDYSYTSRSKRPLPILWMAPEAIFNDRTSNKSDVWSYGVLFWEMVTLGSRPYPGKSGQQVLQMLKDGEHMEHPRHCALEIYRIMIDCWQYKPESRPEFHEIADEIEMRLDSAENYLNLFNYNKNNYYFVDHVSMSDMDIDQSESGTNTFTRSRSRRSYKQPVLHL</sequence>
<keyword evidence="10 23" id="KW-1133">Transmembrane helix</keyword>
<dbReference type="PROSITE" id="PS01187">
    <property type="entry name" value="EGF_CA"/>
    <property type="match status" value="1"/>
</dbReference>
<dbReference type="InterPro" id="IPR009030">
    <property type="entry name" value="Growth_fac_rcpt_cys_sf"/>
</dbReference>
<name>A0AAN8P8L6_PATCE</name>
<keyword evidence="20" id="KW-0460">Magnesium</keyword>
<dbReference type="InterPro" id="IPR001881">
    <property type="entry name" value="EGF-like_Ca-bd_dom"/>
</dbReference>
<comment type="subcellular location">
    <subcellularLocation>
        <location evidence="1">Membrane</location>
        <topology evidence="1">Single-pass type I membrane protein</topology>
    </subcellularLocation>
</comment>
<keyword evidence="13" id="KW-1015">Disulfide bond</keyword>
<feature type="active site" description="Proton acceptor" evidence="18">
    <location>
        <position position="527"/>
    </location>
</feature>
<feature type="binding site" evidence="20">
    <location>
        <position position="545"/>
    </location>
    <ligand>
        <name>Mg(2+)</name>
        <dbReference type="ChEBI" id="CHEBI:18420"/>
    </ligand>
</feature>
<keyword evidence="5" id="KW-0808">Transferase</keyword>
<evidence type="ECO:0000256" key="21">
    <source>
        <dbReference type="PROSITE-ProRule" id="PRU10141"/>
    </source>
</evidence>
<comment type="caution">
    <text evidence="27">The sequence shown here is derived from an EMBL/GenBank/DDBJ whole genome shotgun (WGS) entry which is preliminary data.</text>
</comment>
<dbReference type="InterPro" id="IPR007110">
    <property type="entry name" value="Ig-like_dom"/>
</dbReference>
<dbReference type="Gene3D" id="1.10.510.10">
    <property type="entry name" value="Transferase(Phosphotransferase) domain 1"/>
    <property type="match status" value="1"/>
</dbReference>
<evidence type="ECO:0000256" key="20">
    <source>
        <dbReference type="PIRSR" id="PIRSR000615-3"/>
    </source>
</evidence>
<evidence type="ECO:0000256" key="6">
    <source>
        <dbReference type="ARBA" id="ARBA00022692"/>
    </source>
</evidence>
<evidence type="ECO:0000256" key="11">
    <source>
        <dbReference type="ARBA" id="ARBA00023136"/>
    </source>
</evidence>
<dbReference type="PANTHER" id="PTHR24416:SF611">
    <property type="entry name" value="TYROSINE-PROTEIN KINASE TRANSMEMBRANE RECEPTOR ROR"/>
    <property type="match status" value="1"/>
</dbReference>
<evidence type="ECO:0000256" key="19">
    <source>
        <dbReference type="PIRSR" id="PIRSR000615-2"/>
    </source>
</evidence>
<dbReference type="InterPro" id="IPR000742">
    <property type="entry name" value="EGF"/>
</dbReference>
<dbReference type="GO" id="GO:0005524">
    <property type="term" value="F:ATP binding"/>
    <property type="evidence" value="ECO:0007669"/>
    <property type="project" value="UniProtKB-UniRule"/>
</dbReference>
<dbReference type="Pfam" id="PF07686">
    <property type="entry name" value="V-set"/>
    <property type="match status" value="1"/>
</dbReference>
<evidence type="ECO:0000256" key="3">
    <source>
        <dbReference type="ARBA" id="ARBA00022536"/>
    </source>
</evidence>
<dbReference type="PROSITE" id="PS00107">
    <property type="entry name" value="PROTEIN_KINASE_ATP"/>
    <property type="match status" value="1"/>
</dbReference>
<dbReference type="GO" id="GO:0005509">
    <property type="term" value="F:calcium ion binding"/>
    <property type="evidence" value="ECO:0007669"/>
    <property type="project" value="InterPro"/>
</dbReference>
<dbReference type="InterPro" id="IPR000719">
    <property type="entry name" value="Prot_kinase_dom"/>
</dbReference>
<evidence type="ECO:0000256" key="10">
    <source>
        <dbReference type="ARBA" id="ARBA00022989"/>
    </source>
</evidence>
<dbReference type="InterPro" id="IPR036179">
    <property type="entry name" value="Ig-like_dom_sf"/>
</dbReference>
<feature type="region of interest" description="Disordered" evidence="22">
    <location>
        <begin position="693"/>
        <end position="718"/>
    </location>
</feature>
<dbReference type="InterPro" id="IPR049883">
    <property type="entry name" value="NOTCH1_EGF-like"/>
</dbReference>
<dbReference type="GO" id="GO:0004714">
    <property type="term" value="F:transmembrane receptor protein tyrosine kinase activity"/>
    <property type="evidence" value="ECO:0007669"/>
    <property type="project" value="UniProtKB-EC"/>
</dbReference>
<dbReference type="SUPFAM" id="SSF56112">
    <property type="entry name" value="Protein kinase-like (PK-like)"/>
    <property type="match status" value="1"/>
</dbReference>
<dbReference type="SMART" id="SM00409">
    <property type="entry name" value="IG"/>
    <property type="match status" value="2"/>
</dbReference>
<dbReference type="SMART" id="SM00219">
    <property type="entry name" value="TyrKc"/>
    <property type="match status" value="1"/>
</dbReference>
<feature type="chain" id="PRO_5042830098" description="receptor protein-tyrosine kinase" evidence="24">
    <location>
        <begin position="25"/>
        <end position="718"/>
    </location>
</feature>
<keyword evidence="6 23" id="KW-0812">Transmembrane</keyword>
<keyword evidence="12" id="KW-0829">Tyrosine-protein kinase</keyword>
<dbReference type="SUPFAM" id="SSF48726">
    <property type="entry name" value="Immunoglobulin"/>
    <property type="match status" value="2"/>
</dbReference>
<keyword evidence="7 19" id="KW-0547">Nucleotide-binding</keyword>